<evidence type="ECO:0000256" key="2">
    <source>
        <dbReference type="ARBA" id="ARBA00022448"/>
    </source>
</evidence>
<feature type="transmembrane region" description="Helical" evidence="14">
    <location>
        <begin position="92"/>
        <end position="112"/>
    </location>
</feature>
<protein>
    <submittedName>
        <fullName evidence="16">Nitrate reductase gamma chain NarI</fullName>
        <ecNumber evidence="16">1.7.99.4</ecNumber>
    </submittedName>
</protein>
<feature type="binding site" description="axial binding residue" evidence="13">
    <location>
        <position position="56"/>
    </location>
    <ligand>
        <name>heme b</name>
        <dbReference type="ChEBI" id="CHEBI:60344"/>
        <label>1</label>
    </ligand>
    <ligandPart>
        <name>Fe</name>
        <dbReference type="ChEBI" id="CHEBI:18248"/>
    </ligandPart>
</feature>
<feature type="binding site" description="axial binding residue" evidence="13">
    <location>
        <position position="187"/>
    </location>
    <ligand>
        <name>heme b</name>
        <dbReference type="ChEBI" id="CHEBI:60344"/>
        <label>2</label>
    </ligand>
    <ligandPart>
        <name>Fe</name>
        <dbReference type="ChEBI" id="CHEBI:18248"/>
    </ligandPart>
</feature>
<keyword evidence="11" id="KW-0534">Nitrate assimilation</keyword>
<sequence>MNAAEQVLWLIYPYVVLCIFLIGLYYRFQTDQFGWTSKSSEILEKKQLKWGSNLFHIGIIFVFFGHVAGLLIPKSFYEFLGITDNMYHSVAFWGGSLAGLMTVAGIFILVYRRFANRRVRRTSSIGDMVALLLLTLILLTGLAATFSNAGHTDFDYRTTINPWIRGVLTFHPDASLMRDVPVLFKLHVLIGLSLFAVFPFTRLVHIISMPITYLRRSYVLYRKRR</sequence>
<evidence type="ECO:0000313" key="17">
    <source>
        <dbReference type="Proteomes" id="UP000239833"/>
    </source>
</evidence>
<feature type="binding site" description="axial binding residue" evidence="13">
    <location>
        <position position="66"/>
    </location>
    <ligand>
        <name>heme b</name>
        <dbReference type="ChEBI" id="CHEBI:60344"/>
        <label>2</label>
    </ligand>
    <ligandPart>
        <name>Fe</name>
        <dbReference type="ChEBI" id="CHEBI:18248"/>
    </ligandPart>
</feature>
<dbReference type="Gene3D" id="1.20.950.20">
    <property type="entry name" value="Transmembrane di-heme cytochromes, Chain C"/>
    <property type="match status" value="1"/>
</dbReference>
<dbReference type="AlphaFoldDB" id="A0A2L1UJP2"/>
<keyword evidence="4 13" id="KW-0349">Heme</keyword>
<dbReference type="STRING" id="147375.BXP28_17625"/>
<evidence type="ECO:0000256" key="4">
    <source>
        <dbReference type="ARBA" id="ARBA00022617"/>
    </source>
</evidence>
<gene>
    <name evidence="16" type="primary">narI2</name>
    <name evidence="16" type="ORF">ERICIII_04651</name>
</gene>
<evidence type="ECO:0000256" key="6">
    <source>
        <dbReference type="ARBA" id="ARBA00022723"/>
    </source>
</evidence>
<evidence type="ECO:0000256" key="10">
    <source>
        <dbReference type="ARBA" id="ARBA00023004"/>
    </source>
</evidence>
<dbReference type="SUPFAM" id="SSF103501">
    <property type="entry name" value="Respiratory nitrate reductase 1 gamma chain"/>
    <property type="match status" value="1"/>
</dbReference>
<evidence type="ECO:0000256" key="13">
    <source>
        <dbReference type="PIRSR" id="PIRSR603816-1"/>
    </source>
</evidence>
<dbReference type="GO" id="GO:0019645">
    <property type="term" value="P:anaerobic electron transport chain"/>
    <property type="evidence" value="ECO:0007669"/>
    <property type="project" value="TreeGrafter"/>
</dbReference>
<dbReference type="InterPro" id="IPR036197">
    <property type="entry name" value="NarG-like_sf"/>
</dbReference>
<dbReference type="GeneID" id="64220937"/>
<reference evidence="17" key="1">
    <citation type="submission" date="2017-02" db="EMBL/GenBank/DDBJ databases">
        <title>Delineation of Paenibacillus larvae strains originating from foulbrood outbreaks.</title>
        <authorList>
            <person name="Beims H."/>
            <person name="Bunk B."/>
            <person name="Sproeer C."/>
            <person name="Mohr K.I."/>
            <person name="Pradella S."/>
            <person name="Guenther G."/>
            <person name="Rohde M."/>
            <person name="von der Ohe W."/>
            <person name="Steinert M."/>
        </authorList>
    </citation>
    <scope>NUCLEOTIDE SEQUENCE [LARGE SCALE GENOMIC DNA]</scope>
    <source>
        <strain evidence="17">Eric_III</strain>
    </source>
</reference>
<keyword evidence="8 14" id="KW-1133">Transmembrane helix</keyword>
<feature type="transmembrane region" description="Helical" evidence="14">
    <location>
        <begin position="6"/>
        <end position="28"/>
    </location>
</feature>
<evidence type="ECO:0000259" key="15">
    <source>
        <dbReference type="Pfam" id="PF02665"/>
    </source>
</evidence>
<keyword evidence="5 14" id="KW-0812">Transmembrane</keyword>
<dbReference type="GO" id="GO:0005886">
    <property type="term" value="C:plasma membrane"/>
    <property type="evidence" value="ECO:0007669"/>
    <property type="project" value="UniProtKB-SubCell"/>
</dbReference>
<dbReference type="NCBIfam" id="TIGR00351">
    <property type="entry name" value="narI"/>
    <property type="match status" value="1"/>
</dbReference>
<dbReference type="InterPro" id="IPR051936">
    <property type="entry name" value="Heme-iron_electron_transfer"/>
</dbReference>
<keyword evidence="10 13" id="KW-0408">Iron</keyword>
<dbReference type="GO" id="GO:0020037">
    <property type="term" value="F:heme binding"/>
    <property type="evidence" value="ECO:0007669"/>
    <property type="project" value="TreeGrafter"/>
</dbReference>
<keyword evidence="7" id="KW-0249">Electron transport</keyword>
<accession>A0A2L1UJP2</accession>
<evidence type="ECO:0000313" key="16">
    <source>
        <dbReference type="EMBL" id="AVF28660.1"/>
    </source>
</evidence>
<dbReference type="GO" id="GO:0046872">
    <property type="term" value="F:metal ion binding"/>
    <property type="evidence" value="ECO:0007669"/>
    <property type="project" value="UniProtKB-KW"/>
</dbReference>
<dbReference type="InterPro" id="IPR003816">
    <property type="entry name" value="Nitrate_red_gam"/>
</dbReference>
<comment type="subcellular location">
    <subcellularLocation>
        <location evidence="1">Cell membrane</location>
        <topology evidence="1">Multi-pass membrane protein</topology>
    </subcellularLocation>
</comment>
<dbReference type="EC" id="1.7.99.4" evidence="16"/>
<dbReference type="PANTHER" id="PTHR30598">
    <property type="entry name" value="NITRATE REDUCTASE PRIVATE CHAPERONE, REDOX ENZYME MATURATION PROTEIN REMP FAMILY"/>
    <property type="match status" value="1"/>
</dbReference>
<keyword evidence="9 16" id="KW-0560">Oxidoreductase</keyword>
<evidence type="ECO:0000256" key="1">
    <source>
        <dbReference type="ARBA" id="ARBA00004651"/>
    </source>
</evidence>
<feature type="binding site" description="axial binding residue" evidence="13">
    <location>
        <position position="205"/>
    </location>
    <ligand>
        <name>heme b</name>
        <dbReference type="ChEBI" id="CHEBI:60344"/>
        <label>1</label>
    </ligand>
    <ligandPart>
        <name>Fe</name>
        <dbReference type="ChEBI" id="CHEBI:18248"/>
    </ligandPart>
</feature>
<dbReference type="InterPro" id="IPR023234">
    <property type="entry name" value="NarG-like_domain"/>
</dbReference>
<dbReference type="FunFam" id="1.20.950.20:FF:000001">
    <property type="entry name" value="Respiratory nitrate reductase subunit gamma"/>
    <property type="match status" value="1"/>
</dbReference>
<organism evidence="16 17">
    <name type="scientific">Paenibacillus larvae subsp. larvae</name>
    <dbReference type="NCBI Taxonomy" id="147375"/>
    <lineage>
        <taxon>Bacteria</taxon>
        <taxon>Bacillati</taxon>
        <taxon>Bacillota</taxon>
        <taxon>Bacilli</taxon>
        <taxon>Bacillales</taxon>
        <taxon>Paenibacillaceae</taxon>
        <taxon>Paenibacillus</taxon>
    </lineage>
</organism>
<dbReference type="Proteomes" id="UP000239833">
    <property type="component" value="Chromosome"/>
</dbReference>
<dbReference type="GO" id="GO:0009325">
    <property type="term" value="C:nitrate reductase complex"/>
    <property type="evidence" value="ECO:0007669"/>
    <property type="project" value="InterPro"/>
</dbReference>
<evidence type="ECO:0000256" key="8">
    <source>
        <dbReference type="ARBA" id="ARBA00022989"/>
    </source>
</evidence>
<proteinExistence type="predicted"/>
<dbReference type="GO" id="GO:0008940">
    <property type="term" value="F:nitrate reductase activity"/>
    <property type="evidence" value="ECO:0007669"/>
    <property type="project" value="InterPro"/>
</dbReference>
<keyword evidence="3" id="KW-1003">Cell membrane</keyword>
<dbReference type="Pfam" id="PF02665">
    <property type="entry name" value="Nitrate_red_gam"/>
    <property type="match status" value="1"/>
</dbReference>
<evidence type="ECO:0000256" key="3">
    <source>
        <dbReference type="ARBA" id="ARBA00022475"/>
    </source>
</evidence>
<dbReference type="PANTHER" id="PTHR30598:SF3">
    <property type="entry name" value="RESPIRATORY NITRATE REDUCTASE 1 GAMMA CHAIN"/>
    <property type="match status" value="1"/>
</dbReference>
<feature type="transmembrane region" description="Helical" evidence="14">
    <location>
        <begin position="124"/>
        <end position="146"/>
    </location>
</feature>
<keyword evidence="6" id="KW-0479">Metal-binding</keyword>
<keyword evidence="2" id="KW-0813">Transport</keyword>
<dbReference type="RefSeq" id="WP_077996316.1">
    <property type="nucleotide sequence ID" value="NZ_CP019655.1"/>
</dbReference>
<dbReference type="EMBL" id="CP019655">
    <property type="protein sequence ID" value="AVF28660.1"/>
    <property type="molecule type" value="Genomic_DNA"/>
</dbReference>
<evidence type="ECO:0000256" key="12">
    <source>
        <dbReference type="ARBA" id="ARBA00023136"/>
    </source>
</evidence>
<feature type="domain" description="NarG-like" evidence="15">
    <location>
        <begin position="6"/>
        <end position="224"/>
    </location>
</feature>
<evidence type="ECO:0000256" key="14">
    <source>
        <dbReference type="SAM" id="Phobius"/>
    </source>
</evidence>
<name>A0A2L1UJP2_9BACL</name>
<keyword evidence="12 14" id="KW-0472">Membrane</keyword>
<evidence type="ECO:0000256" key="5">
    <source>
        <dbReference type="ARBA" id="ARBA00022692"/>
    </source>
</evidence>
<dbReference type="GO" id="GO:0009055">
    <property type="term" value="F:electron transfer activity"/>
    <property type="evidence" value="ECO:0007669"/>
    <property type="project" value="TreeGrafter"/>
</dbReference>
<evidence type="ECO:0000256" key="9">
    <source>
        <dbReference type="ARBA" id="ARBA00023002"/>
    </source>
</evidence>
<evidence type="ECO:0000256" key="7">
    <source>
        <dbReference type="ARBA" id="ARBA00022982"/>
    </source>
</evidence>
<feature type="transmembrane region" description="Helical" evidence="14">
    <location>
        <begin position="186"/>
        <end position="214"/>
    </location>
</feature>
<feature type="transmembrane region" description="Helical" evidence="14">
    <location>
        <begin position="54"/>
        <end position="72"/>
    </location>
</feature>
<evidence type="ECO:0000256" key="11">
    <source>
        <dbReference type="ARBA" id="ARBA00023063"/>
    </source>
</evidence>
<dbReference type="GO" id="GO:0042128">
    <property type="term" value="P:nitrate assimilation"/>
    <property type="evidence" value="ECO:0007669"/>
    <property type="project" value="UniProtKB-KW"/>
</dbReference>